<proteinExistence type="predicted"/>
<organism evidence="1">
    <name type="scientific">hydrothermal vent metagenome</name>
    <dbReference type="NCBI Taxonomy" id="652676"/>
    <lineage>
        <taxon>unclassified sequences</taxon>
        <taxon>metagenomes</taxon>
        <taxon>ecological metagenomes</taxon>
    </lineage>
</organism>
<dbReference type="AlphaFoldDB" id="A0A3B1A8J6"/>
<protein>
    <recommendedName>
        <fullName evidence="2">DUF3108 domain-containing protein</fullName>
    </recommendedName>
</protein>
<dbReference type="Pfam" id="PF11306">
    <property type="entry name" value="DUF3108"/>
    <property type="match status" value="1"/>
</dbReference>
<sequence length="246" mass="28382">MQNRLKTRLSHYLLLGFVFGIVSLTTSLSHAGLLSSGFTATYEVTHKSIYLGDAVQRFKKMPNGNWEYRSDIKAKGIVSLFIKDTVYEVSEIKKTSDGYRPLSYRYHQHGGKKEKTHNLIFDWTKGQIDNDYTNKQYPLKAGTHDLLSFQIQLMFDLQNNKKSVAYIIADKKRVETYTLKVVKKVSIETPFKTLDALEMISNKIRDKMQFTIWSSPELNYFPVRIVKVDDDGDTTELILKSITFAK</sequence>
<evidence type="ECO:0008006" key="2">
    <source>
        <dbReference type="Google" id="ProtNLM"/>
    </source>
</evidence>
<gene>
    <name evidence="1" type="ORF">MNBD_GAMMA21-1584</name>
</gene>
<name>A0A3B1A8J6_9ZZZZ</name>
<accession>A0A3B1A8J6</accession>
<evidence type="ECO:0000313" key="1">
    <source>
        <dbReference type="EMBL" id="VAW95917.1"/>
    </source>
</evidence>
<reference evidence="1" key="1">
    <citation type="submission" date="2018-06" db="EMBL/GenBank/DDBJ databases">
        <authorList>
            <person name="Zhirakovskaya E."/>
        </authorList>
    </citation>
    <scope>NUCLEOTIDE SEQUENCE</scope>
</reference>
<dbReference type="EMBL" id="UOFR01000034">
    <property type="protein sequence ID" value="VAW95917.1"/>
    <property type="molecule type" value="Genomic_DNA"/>
</dbReference>
<dbReference type="InterPro" id="IPR021457">
    <property type="entry name" value="DUF3108"/>
</dbReference>